<dbReference type="PROSITE" id="PS50850">
    <property type="entry name" value="MFS"/>
    <property type="match status" value="1"/>
</dbReference>
<feature type="transmembrane region" description="Helical" evidence="6">
    <location>
        <begin position="86"/>
        <end position="105"/>
    </location>
</feature>
<feature type="transmembrane region" description="Helical" evidence="6">
    <location>
        <begin position="217"/>
        <end position="239"/>
    </location>
</feature>
<feature type="transmembrane region" description="Helical" evidence="6">
    <location>
        <begin position="21"/>
        <end position="40"/>
    </location>
</feature>
<evidence type="ECO:0000256" key="4">
    <source>
        <dbReference type="ARBA" id="ARBA00022989"/>
    </source>
</evidence>
<dbReference type="Proteomes" id="UP000029495">
    <property type="component" value="Chromosome"/>
</dbReference>
<dbReference type="Pfam" id="PF07690">
    <property type="entry name" value="MFS_1"/>
    <property type="match status" value="1"/>
</dbReference>
<feature type="transmembrane region" description="Helical" evidence="6">
    <location>
        <begin position="60"/>
        <end position="79"/>
    </location>
</feature>
<feature type="transmembrane region" description="Helical" evidence="6">
    <location>
        <begin position="342"/>
        <end position="364"/>
    </location>
</feature>
<dbReference type="RefSeq" id="WP_038643592.1">
    <property type="nucleotide sequence ID" value="NZ_CP009454.1"/>
</dbReference>
<feature type="transmembrane region" description="Helical" evidence="6">
    <location>
        <begin position="282"/>
        <end position="301"/>
    </location>
</feature>
<keyword evidence="9" id="KW-1185">Reference proteome</keyword>
<feature type="transmembrane region" description="Helical" evidence="6">
    <location>
        <begin position="251"/>
        <end position="275"/>
    </location>
</feature>
<feature type="domain" description="Major facilitator superfamily (MFS) profile" evidence="7">
    <location>
        <begin position="1"/>
        <end position="395"/>
    </location>
</feature>
<evidence type="ECO:0000313" key="9">
    <source>
        <dbReference type="Proteomes" id="UP000029495"/>
    </source>
</evidence>
<organism evidence="8 9">
    <name type="scientific">Pantoea rwandensis</name>
    <dbReference type="NCBI Taxonomy" id="1076550"/>
    <lineage>
        <taxon>Bacteria</taxon>
        <taxon>Pseudomonadati</taxon>
        <taxon>Pseudomonadota</taxon>
        <taxon>Gammaproteobacteria</taxon>
        <taxon>Enterobacterales</taxon>
        <taxon>Erwiniaceae</taxon>
        <taxon>Pantoea</taxon>
    </lineage>
</organism>
<keyword evidence="4 6" id="KW-1133">Transmembrane helix</keyword>
<dbReference type="PANTHER" id="PTHR43124:SF5">
    <property type="entry name" value="PURINE RIBONUCLEOSIDE EFFLUX PUMP NEPI"/>
    <property type="match status" value="1"/>
</dbReference>
<dbReference type="SUPFAM" id="SSF103473">
    <property type="entry name" value="MFS general substrate transporter"/>
    <property type="match status" value="1"/>
</dbReference>
<feature type="transmembrane region" description="Helical" evidence="6">
    <location>
        <begin position="145"/>
        <end position="164"/>
    </location>
</feature>
<evidence type="ECO:0000256" key="1">
    <source>
        <dbReference type="ARBA" id="ARBA00004651"/>
    </source>
</evidence>
<accession>A0ABM5RDI4</accession>
<dbReference type="Gene3D" id="1.20.1250.20">
    <property type="entry name" value="MFS general substrate transporter like domains"/>
    <property type="match status" value="1"/>
</dbReference>
<protein>
    <submittedName>
        <fullName evidence="8">Major facilitator transporter</fullName>
    </submittedName>
</protein>
<comment type="subcellular location">
    <subcellularLocation>
        <location evidence="1">Cell membrane</location>
        <topology evidence="1">Multi-pass membrane protein</topology>
    </subcellularLocation>
</comment>
<feature type="transmembrane region" description="Helical" evidence="6">
    <location>
        <begin position="176"/>
        <end position="196"/>
    </location>
</feature>
<evidence type="ECO:0000256" key="2">
    <source>
        <dbReference type="ARBA" id="ARBA00022475"/>
    </source>
</evidence>
<keyword evidence="3 6" id="KW-0812">Transmembrane</keyword>
<evidence type="ECO:0000256" key="3">
    <source>
        <dbReference type="ARBA" id="ARBA00022692"/>
    </source>
</evidence>
<dbReference type="EMBL" id="CP009454">
    <property type="protein sequence ID" value="AIR84013.1"/>
    <property type="molecule type" value="Genomic_DNA"/>
</dbReference>
<dbReference type="InterPro" id="IPR011701">
    <property type="entry name" value="MFS"/>
</dbReference>
<reference evidence="8 9" key="1">
    <citation type="submission" date="2014-09" db="EMBL/GenBank/DDBJ databases">
        <authorList>
            <person name="Chan K.-G."/>
        </authorList>
    </citation>
    <scope>NUCLEOTIDE SEQUENCE [LARGE SCALE GENOMIC DNA]</scope>
    <source>
        <strain evidence="8 9">ND04</strain>
    </source>
</reference>
<feature type="transmembrane region" description="Helical" evidence="6">
    <location>
        <begin position="111"/>
        <end position="133"/>
    </location>
</feature>
<keyword evidence="5 6" id="KW-0472">Membrane</keyword>
<proteinExistence type="predicted"/>
<evidence type="ECO:0000256" key="6">
    <source>
        <dbReference type="SAM" id="Phobius"/>
    </source>
</evidence>
<dbReference type="InterPro" id="IPR020846">
    <property type="entry name" value="MFS_dom"/>
</dbReference>
<dbReference type="InterPro" id="IPR050189">
    <property type="entry name" value="MFS_Efflux_Transporters"/>
</dbReference>
<feature type="transmembrane region" description="Helical" evidence="6">
    <location>
        <begin position="370"/>
        <end position="389"/>
    </location>
</feature>
<keyword evidence="2" id="KW-1003">Cell membrane</keyword>
<feature type="transmembrane region" description="Helical" evidence="6">
    <location>
        <begin position="307"/>
        <end position="330"/>
    </location>
</feature>
<name>A0ABM5RDI4_9GAMM</name>
<dbReference type="CDD" id="cd17324">
    <property type="entry name" value="MFS_NepI_like"/>
    <property type="match status" value="1"/>
</dbReference>
<evidence type="ECO:0000259" key="7">
    <source>
        <dbReference type="PROSITE" id="PS50850"/>
    </source>
</evidence>
<evidence type="ECO:0000313" key="8">
    <source>
        <dbReference type="EMBL" id="AIR84013.1"/>
    </source>
</evidence>
<dbReference type="InterPro" id="IPR036259">
    <property type="entry name" value="MFS_trans_sf"/>
</dbReference>
<sequence length="395" mass="41672">MSLDTEVLETSIAVDKPAWGAVFAMAFGVFGLITAEFLPVSLLTPIADSLQVSEGQAGQTVTVTALVALLTSLVIGNITRRLDRRLVMLAFTLLLIASALLVAFAENLPMILLARVLLGMAIGGFWTLSTAITMRLVPSDQVPKALSIVFSGISLATIIAAPLGSYLGGLIGWRNIFLLTGVLGVLALFWQFFTLPAMPPENKARSGGVLDLLRNSLMRWGMLAVIMMFTGHFAFFTYLRPFLENSAQLNINQLSLVLLAFGVANFFGTSLAGFLVTRSVSLTLTGMALVMSVTAVVLVSFGNLPWLVGAGVAMWGLAFGSMPTGWSTWISRAVPDDAESGGGLLVATIQLAITAGAAAGGWMFDLNGAGGVFLASGVLMLLAAITIFTRVRHHG</sequence>
<dbReference type="PANTHER" id="PTHR43124">
    <property type="entry name" value="PURINE EFFLUX PUMP PBUE"/>
    <property type="match status" value="1"/>
</dbReference>
<gene>
    <name evidence="8" type="ORF">LH22_00490</name>
</gene>
<evidence type="ECO:0000256" key="5">
    <source>
        <dbReference type="ARBA" id="ARBA00023136"/>
    </source>
</evidence>